<dbReference type="InterPro" id="IPR010982">
    <property type="entry name" value="Lambda_DNA-bd_dom_sf"/>
</dbReference>
<dbReference type="SMART" id="SM00530">
    <property type="entry name" value="HTH_XRE"/>
    <property type="match status" value="1"/>
</dbReference>
<accession>A0A2U8QXG8</accession>
<dbReference type="Gene3D" id="1.10.260.40">
    <property type="entry name" value="lambda repressor-like DNA-binding domains"/>
    <property type="match status" value="1"/>
</dbReference>
<dbReference type="PROSITE" id="PS50943">
    <property type="entry name" value="HTH_CROC1"/>
    <property type="match status" value="1"/>
</dbReference>
<proteinExistence type="predicted"/>
<organism evidence="2 3">
    <name type="scientific">Flavobacterium sediminis</name>
    <dbReference type="NCBI Taxonomy" id="2201181"/>
    <lineage>
        <taxon>Bacteria</taxon>
        <taxon>Pseudomonadati</taxon>
        <taxon>Bacteroidota</taxon>
        <taxon>Flavobacteriia</taxon>
        <taxon>Flavobacteriales</taxon>
        <taxon>Flavobacteriaceae</taxon>
        <taxon>Flavobacterium</taxon>
    </lineage>
</organism>
<reference evidence="2 3" key="1">
    <citation type="submission" date="2018-05" db="EMBL/GenBank/DDBJ databases">
        <title>Flavobacterium sp. MEBiC07310.</title>
        <authorList>
            <person name="Baek K."/>
        </authorList>
    </citation>
    <scope>NUCLEOTIDE SEQUENCE [LARGE SCALE GENOMIC DNA]</scope>
    <source>
        <strain evidence="2 3">MEBiC07310</strain>
    </source>
</reference>
<evidence type="ECO:0000313" key="3">
    <source>
        <dbReference type="Proteomes" id="UP000245429"/>
    </source>
</evidence>
<dbReference type="InterPro" id="IPR001387">
    <property type="entry name" value="Cro/C1-type_HTH"/>
</dbReference>
<protein>
    <recommendedName>
        <fullName evidence="1">HTH cro/C1-type domain-containing protein</fullName>
    </recommendedName>
</protein>
<dbReference type="RefSeq" id="WP_109569944.1">
    <property type="nucleotide sequence ID" value="NZ_CP029463.1"/>
</dbReference>
<dbReference type="EMBL" id="CP029463">
    <property type="protein sequence ID" value="AWM14586.1"/>
    <property type="molecule type" value="Genomic_DNA"/>
</dbReference>
<evidence type="ECO:0000259" key="1">
    <source>
        <dbReference type="PROSITE" id="PS50943"/>
    </source>
</evidence>
<name>A0A2U8QXG8_9FLAO</name>
<dbReference type="SUPFAM" id="SSF47413">
    <property type="entry name" value="lambda repressor-like DNA-binding domains"/>
    <property type="match status" value="1"/>
</dbReference>
<dbReference type="CDD" id="cd00093">
    <property type="entry name" value="HTH_XRE"/>
    <property type="match status" value="1"/>
</dbReference>
<dbReference type="Pfam" id="PF01381">
    <property type="entry name" value="HTH_3"/>
    <property type="match status" value="1"/>
</dbReference>
<dbReference type="GO" id="GO:0003677">
    <property type="term" value="F:DNA binding"/>
    <property type="evidence" value="ECO:0007669"/>
    <property type="project" value="InterPro"/>
</dbReference>
<keyword evidence="3" id="KW-1185">Reference proteome</keyword>
<dbReference type="Proteomes" id="UP000245429">
    <property type="component" value="Chromosome"/>
</dbReference>
<dbReference type="OrthoDB" id="9814400at2"/>
<feature type="domain" description="HTH cro/C1-type" evidence="1">
    <location>
        <begin position="8"/>
        <end position="62"/>
    </location>
</feature>
<gene>
    <name evidence="2" type="ORF">DI487_12465</name>
</gene>
<sequence>MQTLQQLLKQGRYDKELTTRKLAEVASIDQALISKFENGYRIPTRKQVQLLADILELDLKALLVAWYKIKLSHSFDINPFAIQAISEILQEKGIDVGKGAKKEEQISEILDELEVLKQKLTSLR</sequence>
<dbReference type="KEGG" id="fse:DI487_12465"/>
<evidence type="ECO:0000313" key="2">
    <source>
        <dbReference type="EMBL" id="AWM14586.1"/>
    </source>
</evidence>
<dbReference type="AlphaFoldDB" id="A0A2U8QXG8"/>